<sequence>MITDSSICGIHIKTLSKTYSILGSFGSLFFFAVAKLFSFLSINIFLLLFSNFVGYIFALNGTIKEKPFQFIVAQILLLPNIGMAFYWLSLAKKAMNFQFMATWGYALSILAGGIIVYTLFIIFVFHRTRRFLEKEEERRRE</sequence>
<dbReference type="Proteomes" id="UP000887580">
    <property type="component" value="Unplaced"/>
</dbReference>
<organism evidence="1 2">
    <name type="scientific">Panagrolaimus sp. PS1159</name>
    <dbReference type="NCBI Taxonomy" id="55785"/>
    <lineage>
        <taxon>Eukaryota</taxon>
        <taxon>Metazoa</taxon>
        <taxon>Ecdysozoa</taxon>
        <taxon>Nematoda</taxon>
        <taxon>Chromadorea</taxon>
        <taxon>Rhabditida</taxon>
        <taxon>Tylenchina</taxon>
        <taxon>Panagrolaimomorpha</taxon>
        <taxon>Panagrolaimoidea</taxon>
        <taxon>Panagrolaimidae</taxon>
        <taxon>Panagrolaimus</taxon>
    </lineage>
</organism>
<proteinExistence type="predicted"/>
<evidence type="ECO:0000313" key="2">
    <source>
        <dbReference type="WBParaSite" id="PS1159_v2.g17161.t1"/>
    </source>
</evidence>
<dbReference type="WBParaSite" id="PS1159_v2.g17161.t1">
    <property type="protein sequence ID" value="PS1159_v2.g17161.t1"/>
    <property type="gene ID" value="PS1159_v2.g17161"/>
</dbReference>
<name>A0AC35FG52_9BILA</name>
<evidence type="ECO:0000313" key="1">
    <source>
        <dbReference type="Proteomes" id="UP000887580"/>
    </source>
</evidence>
<accession>A0AC35FG52</accession>
<protein>
    <submittedName>
        <fullName evidence="2">Uncharacterized protein</fullName>
    </submittedName>
</protein>
<reference evidence="2" key="1">
    <citation type="submission" date="2022-11" db="UniProtKB">
        <authorList>
            <consortium name="WormBaseParasite"/>
        </authorList>
    </citation>
    <scope>IDENTIFICATION</scope>
</reference>